<organism evidence="1 2">
    <name type="scientific">Flavobacterium ponti</name>
    <dbReference type="NCBI Taxonomy" id="665133"/>
    <lineage>
        <taxon>Bacteria</taxon>
        <taxon>Pseudomonadati</taxon>
        <taxon>Bacteroidota</taxon>
        <taxon>Flavobacteriia</taxon>
        <taxon>Flavobacteriales</taxon>
        <taxon>Flavobacteriaceae</taxon>
        <taxon>Flavobacterium</taxon>
    </lineage>
</organism>
<evidence type="ECO:0000313" key="2">
    <source>
        <dbReference type="Proteomes" id="UP001595885"/>
    </source>
</evidence>
<gene>
    <name evidence="1" type="ORF">ACFO3U_08770</name>
</gene>
<accession>A0ABV9P650</accession>
<dbReference type="RefSeq" id="WP_379740749.1">
    <property type="nucleotide sequence ID" value="NZ_JBHSGW010000025.1"/>
</dbReference>
<name>A0ABV9P650_9FLAO</name>
<dbReference type="EMBL" id="JBHSGW010000025">
    <property type="protein sequence ID" value="MFC4740086.1"/>
    <property type="molecule type" value="Genomic_DNA"/>
</dbReference>
<evidence type="ECO:0000313" key="1">
    <source>
        <dbReference type="EMBL" id="MFC4740086.1"/>
    </source>
</evidence>
<proteinExistence type="predicted"/>
<evidence type="ECO:0008006" key="3">
    <source>
        <dbReference type="Google" id="ProtNLM"/>
    </source>
</evidence>
<comment type="caution">
    <text evidence="1">The sequence shown here is derived from an EMBL/GenBank/DDBJ whole genome shotgun (WGS) entry which is preliminary data.</text>
</comment>
<keyword evidence="2" id="KW-1185">Reference proteome</keyword>
<sequence>MIKIFRLIILIFLLSNCQQKKECNLDVNVRKSNDSILSKIKKEGILKKTLNKINEPELETLKRETYRFMIMSSFGDYQIYRVTKNENNYDITYKNYTKYVYDPVTNEEKIIDSLSKESIQKISENDWFEIKEKLYELNFWELPIHTNERYLDGVAYVIEGFNLEKNVCTERNYHATSRISPSDSTDYSLLFKKVIKLTEK</sequence>
<protein>
    <recommendedName>
        <fullName evidence="3">Lipoprotein</fullName>
    </recommendedName>
</protein>
<dbReference type="Proteomes" id="UP001595885">
    <property type="component" value="Unassembled WGS sequence"/>
</dbReference>
<reference evidence="2" key="1">
    <citation type="journal article" date="2019" name="Int. J. Syst. Evol. Microbiol.">
        <title>The Global Catalogue of Microorganisms (GCM) 10K type strain sequencing project: providing services to taxonomists for standard genome sequencing and annotation.</title>
        <authorList>
            <consortium name="The Broad Institute Genomics Platform"/>
            <consortium name="The Broad Institute Genome Sequencing Center for Infectious Disease"/>
            <person name="Wu L."/>
            <person name="Ma J."/>
        </authorList>
    </citation>
    <scope>NUCLEOTIDE SEQUENCE [LARGE SCALE GENOMIC DNA]</scope>
    <source>
        <strain evidence="2">CCUG 50349</strain>
    </source>
</reference>